<evidence type="ECO:0000313" key="1">
    <source>
        <dbReference type="EMBL" id="WNL50352.1"/>
    </source>
</evidence>
<reference evidence="1" key="1">
    <citation type="submission" date="2023-07" db="EMBL/GenBank/DDBJ databases">
        <authorList>
            <person name="Xia Y."/>
        </authorList>
    </citation>
    <scope>NUCLEOTIDE SEQUENCE</scope>
    <source>
        <strain evidence="1">E</strain>
    </source>
</reference>
<accession>A0AA96ESK7</accession>
<sequence>MIFFLCPQEKIFSQYFFFCRIEVMSCGQRVSNFSTSAQCGSCTGAAAPMVPMVAQAMPVATQGGCAAVSSGCGPTFTGCTLAAPQIPSFPCSPAPLVQNACCGERYFGLNVAYGQ</sequence>
<gene>
    <name evidence="1" type="ORF">MarDSR_313</name>
</gene>
<proteinExistence type="predicted"/>
<organism evidence="1">
    <name type="scientific">Marseillevirus sp</name>
    <dbReference type="NCBI Taxonomy" id="2809551"/>
    <lineage>
        <taxon>Viruses</taxon>
        <taxon>Varidnaviria</taxon>
        <taxon>Bamfordvirae</taxon>
        <taxon>Nucleocytoviricota</taxon>
        <taxon>Megaviricetes</taxon>
        <taxon>Pimascovirales</taxon>
        <taxon>Pimascovirales incertae sedis</taxon>
        <taxon>Marseilleviridae</taxon>
        <taxon>Marseillevirus</taxon>
    </lineage>
</organism>
<protein>
    <submittedName>
        <fullName evidence="1">Uncharacterized protein</fullName>
    </submittedName>
</protein>
<dbReference type="EMBL" id="OR343189">
    <property type="protein sequence ID" value="WNL50352.1"/>
    <property type="molecule type" value="Genomic_DNA"/>
</dbReference>
<name>A0AA96ESK7_9VIRU</name>